<keyword evidence="3" id="KW-1185">Reference proteome</keyword>
<proteinExistence type="predicted"/>
<sequence>MKKNLRLTVVLTIILFLSGCRLVKKDSTSDSAHSFSGSSPTESVEYNGTVKEDGITNEQQLTVSNLKPVEANERSLSFDEVILLTKEVPLLNAETHEKVNVEDIKAGTSVTVFLIPEPITTRSLPPQIPGNSILKILVSKK</sequence>
<dbReference type="PROSITE" id="PS51257">
    <property type="entry name" value="PROKAR_LIPOPROTEIN"/>
    <property type="match status" value="1"/>
</dbReference>
<feature type="compositionally biased region" description="Polar residues" evidence="1">
    <location>
        <begin position="29"/>
        <end position="46"/>
    </location>
</feature>
<dbReference type="EMBL" id="JBHUFF010000014">
    <property type="protein sequence ID" value="MFD1799853.1"/>
    <property type="molecule type" value="Genomic_DNA"/>
</dbReference>
<gene>
    <name evidence="2" type="ORF">ACFSBK_08330</name>
</gene>
<evidence type="ECO:0000313" key="2">
    <source>
        <dbReference type="EMBL" id="MFD1799853.1"/>
    </source>
</evidence>
<reference evidence="3" key="1">
    <citation type="journal article" date="2019" name="Int. J. Syst. Evol. Microbiol.">
        <title>The Global Catalogue of Microorganisms (GCM) 10K type strain sequencing project: providing services to taxonomists for standard genome sequencing and annotation.</title>
        <authorList>
            <consortium name="The Broad Institute Genomics Platform"/>
            <consortium name="The Broad Institute Genome Sequencing Center for Infectious Disease"/>
            <person name="Wu L."/>
            <person name="Ma J."/>
        </authorList>
    </citation>
    <scope>NUCLEOTIDE SEQUENCE [LARGE SCALE GENOMIC DNA]</scope>
    <source>
        <strain evidence="3">KCTC 42143</strain>
    </source>
</reference>
<dbReference type="Proteomes" id="UP001597285">
    <property type="component" value="Unassembled WGS sequence"/>
</dbReference>
<organism evidence="2 3">
    <name type="scientific">Carnobacterium antarcticum</name>
    <dbReference type="NCBI Taxonomy" id="2126436"/>
    <lineage>
        <taxon>Bacteria</taxon>
        <taxon>Bacillati</taxon>
        <taxon>Bacillota</taxon>
        <taxon>Bacilli</taxon>
        <taxon>Lactobacillales</taxon>
        <taxon>Carnobacteriaceae</taxon>
        <taxon>Carnobacterium</taxon>
    </lineage>
</organism>
<evidence type="ECO:0000256" key="1">
    <source>
        <dbReference type="SAM" id="MobiDB-lite"/>
    </source>
</evidence>
<accession>A0ABW4NNZ2</accession>
<name>A0ABW4NNZ2_9LACT</name>
<evidence type="ECO:0008006" key="4">
    <source>
        <dbReference type="Google" id="ProtNLM"/>
    </source>
</evidence>
<comment type="caution">
    <text evidence="2">The sequence shown here is derived from an EMBL/GenBank/DDBJ whole genome shotgun (WGS) entry which is preliminary data.</text>
</comment>
<dbReference type="RefSeq" id="WP_058919880.1">
    <property type="nucleotide sequence ID" value="NZ_JBHSQC010000015.1"/>
</dbReference>
<evidence type="ECO:0000313" key="3">
    <source>
        <dbReference type="Proteomes" id="UP001597285"/>
    </source>
</evidence>
<feature type="region of interest" description="Disordered" evidence="1">
    <location>
        <begin position="27"/>
        <end position="46"/>
    </location>
</feature>
<protein>
    <recommendedName>
        <fullName evidence="4">Lipoprotein</fullName>
    </recommendedName>
</protein>